<name>A0AAN7PW06_MYCAM</name>
<dbReference type="PANTHER" id="PTHR33332">
    <property type="entry name" value="REVERSE TRANSCRIPTASE DOMAIN-CONTAINING PROTEIN"/>
    <property type="match status" value="1"/>
</dbReference>
<feature type="domain" description="Reverse transcriptase" evidence="1">
    <location>
        <begin position="151"/>
        <end position="232"/>
    </location>
</feature>
<comment type="caution">
    <text evidence="2">The sequence shown here is derived from an EMBL/GenBank/DDBJ whole genome shotgun (WGS) entry which is preliminary data.</text>
</comment>
<keyword evidence="3" id="KW-1185">Reference proteome</keyword>
<accession>A0AAN7PW06</accession>
<dbReference type="AlphaFoldDB" id="A0AAN7PW06"/>
<organism evidence="2 3">
    <name type="scientific">Mycteria americana</name>
    <name type="common">Wood stork</name>
    <dbReference type="NCBI Taxonomy" id="33587"/>
    <lineage>
        <taxon>Eukaryota</taxon>
        <taxon>Metazoa</taxon>
        <taxon>Chordata</taxon>
        <taxon>Craniata</taxon>
        <taxon>Vertebrata</taxon>
        <taxon>Euteleostomi</taxon>
        <taxon>Archelosauria</taxon>
        <taxon>Archosauria</taxon>
        <taxon>Dinosauria</taxon>
        <taxon>Saurischia</taxon>
        <taxon>Theropoda</taxon>
        <taxon>Coelurosauria</taxon>
        <taxon>Aves</taxon>
        <taxon>Neognathae</taxon>
        <taxon>Neoaves</taxon>
        <taxon>Aequornithes</taxon>
        <taxon>Ciconiiformes</taxon>
        <taxon>Ciconiidae</taxon>
        <taxon>Mycteria</taxon>
    </lineage>
</organism>
<dbReference type="InterPro" id="IPR000477">
    <property type="entry name" value="RT_dom"/>
</dbReference>
<dbReference type="Pfam" id="PF00078">
    <property type="entry name" value="RVT_1"/>
    <property type="match status" value="1"/>
</dbReference>
<dbReference type="Proteomes" id="UP001333110">
    <property type="component" value="Unassembled WGS sequence"/>
</dbReference>
<dbReference type="EMBL" id="JAUNZN010000001">
    <property type="protein sequence ID" value="KAK4832328.1"/>
    <property type="molecule type" value="Genomic_DNA"/>
</dbReference>
<evidence type="ECO:0000313" key="3">
    <source>
        <dbReference type="Proteomes" id="UP001333110"/>
    </source>
</evidence>
<evidence type="ECO:0000259" key="1">
    <source>
        <dbReference type="Pfam" id="PF00078"/>
    </source>
</evidence>
<sequence length="255" mass="28406">MVFGSVRFMVGLDDLKARTSGQRGWRDCRLSVRLPSPGKHQLPTGGQRHPGTKGFLSNPERVGLAWHSLTKATRSPKEAAQISLFLVKFLIAPCISIPITLPDSPRPQSILAIAWATQCHSQARKQLQIQAGDSLGCWVHRPQNRITHVFCKAFNMVPHNILLNWRDTDLMVDKELVGCCIQRVVVNGSMSRWRSVMSGVPQGSVLGPVLFSIFINDIDSKCTLSKFADDTKLSDAADRPEGWDVIQRDLNKLEK</sequence>
<proteinExistence type="predicted"/>
<evidence type="ECO:0000313" key="2">
    <source>
        <dbReference type="EMBL" id="KAK4832328.1"/>
    </source>
</evidence>
<reference evidence="2 3" key="1">
    <citation type="journal article" date="2023" name="J. Hered.">
        <title>Chromosome-level genome of the wood stork (Mycteria americana) provides insight into avian chromosome evolution.</title>
        <authorList>
            <person name="Flamio R. Jr."/>
            <person name="Ramstad K.M."/>
        </authorList>
    </citation>
    <scope>NUCLEOTIDE SEQUENCE [LARGE SCALE GENOMIC DNA]</scope>
    <source>
        <strain evidence="2">JAX WOST 10</strain>
    </source>
</reference>
<gene>
    <name evidence="2" type="ORF">QYF61_021778</name>
</gene>
<protein>
    <recommendedName>
        <fullName evidence="1">Reverse transcriptase domain-containing protein</fullName>
    </recommendedName>
</protein>